<dbReference type="EMBL" id="JAHDVG010000471">
    <property type="protein sequence ID" value="KAH1179529.1"/>
    <property type="molecule type" value="Genomic_DNA"/>
</dbReference>
<proteinExistence type="predicted"/>
<protein>
    <submittedName>
        <fullName evidence="2">Uncharacterized protein</fullName>
    </submittedName>
</protein>
<gene>
    <name evidence="2" type="ORF">KIL84_005579</name>
</gene>
<comment type="caution">
    <text evidence="2">The sequence shown here is derived from an EMBL/GenBank/DDBJ whole genome shotgun (WGS) entry which is preliminary data.</text>
</comment>
<feature type="compositionally biased region" description="Polar residues" evidence="1">
    <location>
        <begin position="33"/>
        <end position="42"/>
    </location>
</feature>
<dbReference type="PANTHER" id="PTHR35818">
    <property type="entry name" value="C1ORF189"/>
    <property type="match status" value="1"/>
</dbReference>
<feature type="compositionally biased region" description="Polar residues" evidence="1">
    <location>
        <begin position="1"/>
        <end position="10"/>
    </location>
</feature>
<dbReference type="PANTHER" id="PTHR35818:SF1">
    <property type="entry name" value="CILIA- AND FLAGELLA-ASSOCIATED PROTEIN 141"/>
    <property type="match status" value="1"/>
</dbReference>
<reference evidence="2" key="1">
    <citation type="submission" date="2021-09" db="EMBL/GenBank/DDBJ databases">
        <title>The genome of Mauremys mutica provides insights into the evolution of semi-aquatic lifestyle.</title>
        <authorList>
            <person name="Gong S."/>
            <person name="Gao Y."/>
        </authorList>
    </citation>
    <scope>NUCLEOTIDE SEQUENCE</scope>
    <source>
        <strain evidence="2">MM-2020</strain>
        <tissue evidence="2">Muscle</tissue>
    </source>
</reference>
<organism evidence="2 3">
    <name type="scientific">Mauremys mutica</name>
    <name type="common">yellowpond turtle</name>
    <dbReference type="NCBI Taxonomy" id="74926"/>
    <lineage>
        <taxon>Eukaryota</taxon>
        <taxon>Metazoa</taxon>
        <taxon>Chordata</taxon>
        <taxon>Craniata</taxon>
        <taxon>Vertebrata</taxon>
        <taxon>Euteleostomi</taxon>
        <taxon>Archelosauria</taxon>
        <taxon>Testudinata</taxon>
        <taxon>Testudines</taxon>
        <taxon>Cryptodira</taxon>
        <taxon>Durocryptodira</taxon>
        <taxon>Testudinoidea</taxon>
        <taxon>Geoemydidae</taxon>
        <taxon>Geoemydinae</taxon>
        <taxon>Mauremys</taxon>
    </lineage>
</organism>
<dbReference type="InterPro" id="IPR029375">
    <property type="entry name" value="CFAP141"/>
</dbReference>
<dbReference type="Proteomes" id="UP000827986">
    <property type="component" value="Unassembled WGS sequence"/>
</dbReference>
<evidence type="ECO:0000256" key="1">
    <source>
        <dbReference type="SAM" id="MobiDB-lite"/>
    </source>
</evidence>
<sequence>MVTREPNGNRTAAAPEPSTCPVTMAPGREKLGKSSSAPSRQQLLREEELVKKEAAYENLVKSWEWGRVLCVQREKQEEKRLVRGCQNLRAGVAEELSFANKALLMVRRAALRYLLHCEHLQLQRELNHGGKSFYVERL</sequence>
<evidence type="ECO:0000313" key="3">
    <source>
        <dbReference type="Proteomes" id="UP000827986"/>
    </source>
</evidence>
<accession>A0A9D3XDB5</accession>
<dbReference type="OrthoDB" id="2122938at2759"/>
<dbReference type="Pfam" id="PF15104">
    <property type="entry name" value="CFAP141"/>
    <property type="match status" value="1"/>
</dbReference>
<keyword evidence="3" id="KW-1185">Reference proteome</keyword>
<evidence type="ECO:0000313" key="2">
    <source>
        <dbReference type="EMBL" id="KAH1179529.1"/>
    </source>
</evidence>
<name>A0A9D3XDB5_9SAUR</name>
<dbReference type="AlphaFoldDB" id="A0A9D3XDB5"/>
<feature type="region of interest" description="Disordered" evidence="1">
    <location>
        <begin position="1"/>
        <end position="42"/>
    </location>
</feature>